<dbReference type="PROSITE" id="PS51257">
    <property type="entry name" value="PROKAR_LIPOPROTEIN"/>
    <property type="match status" value="1"/>
</dbReference>
<keyword evidence="1" id="KW-0732">Signal</keyword>
<dbReference type="PANTHER" id="PTHR43649">
    <property type="entry name" value="ARABINOSE-BINDING PROTEIN-RELATED"/>
    <property type="match status" value="1"/>
</dbReference>
<dbReference type="Pfam" id="PF01547">
    <property type="entry name" value="SBP_bac_1"/>
    <property type="match status" value="1"/>
</dbReference>
<feature type="signal peptide" evidence="1">
    <location>
        <begin position="1"/>
        <end position="23"/>
    </location>
</feature>
<comment type="caution">
    <text evidence="2">The sequence shown here is derived from an EMBL/GenBank/DDBJ whole genome shotgun (WGS) entry which is preliminary data.</text>
</comment>
<evidence type="ECO:0000256" key="1">
    <source>
        <dbReference type="SAM" id="SignalP"/>
    </source>
</evidence>
<evidence type="ECO:0000313" key="2">
    <source>
        <dbReference type="EMBL" id="MBB5074621.1"/>
    </source>
</evidence>
<dbReference type="PROSITE" id="PS51318">
    <property type="entry name" value="TAT"/>
    <property type="match status" value="1"/>
</dbReference>
<feature type="chain" id="PRO_5030517914" evidence="1">
    <location>
        <begin position="24"/>
        <end position="495"/>
    </location>
</feature>
<dbReference type="SUPFAM" id="SSF53850">
    <property type="entry name" value="Periplasmic binding protein-like II"/>
    <property type="match status" value="1"/>
</dbReference>
<dbReference type="InterPro" id="IPR006311">
    <property type="entry name" value="TAT_signal"/>
</dbReference>
<dbReference type="Proteomes" id="UP000568380">
    <property type="component" value="Unassembled WGS sequence"/>
</dbReference>
<dbReference type="RefSeq" id="WP_184957636.1">
    <property type="nucleotide sequence ID" value="NZ_JACHIN010000001.1"/>
</dbReference>
<organism evidence="2 3">
    <name type="scientific">Nonomuraea endophytica</name>
    <dbReference type="NCBI Taxonomy" id="714136"/>
    <lineage>
        <taxon>Bacteria</taxon>
        <taxon>Bacillati</taxon>
        <taxon>Actinomycetota</taxon>
        <taxon>Actinomycetes</taxon>
        <taxon>Streptosporangiales</taxon>
        <taxon>Streptosporangiaceae</taxon>
        <taxon>Nonomuraea</taxon>
    </lineage>
</organism>
<protein>
    <submittedName>
        <fullName evidence="2">ABC-type glycerol-3-phosphate transport system substrate-binding protein</fullName>
    </submittedName>
</protein>
<reference evidence="2 3" key="1">
    <citation type="submission" date="2020-08" db="EMBL/GenBank/DDBJ databases">
        <title>Genomic Encyclopedia of Type Strains, Phase IV (KMG-IV): sequencing the most valuable type-strain genomes for metagenomic binning, comparative biology and taxonomic classification.</title>
        <authorList>
            <person name="Goeker M."/>
        </authorList>
    </citation>
    <scope>NUCLEOTIDE SEQUENCE [LARGE SCALE GENOMIC DNA]</scope>
    <source>
        <strain evidence="2 3">DSM 45385</strain>
    </source>
</reference>
<keyword evidence="3" id="KW-1185">Reference proteome</keyword>
<accession>A0A7W8ECT9</accession>
<sequence>MPESRHLSRRGFLAGALATSALAACGTSKKSTSPGKGAELTHWDQMVSQEPWIKKEIELFQAARPDIVVKRTQQASGDLEKLLDLAWRGGNAPDVFKVPSDKLDDYVEEGRVLALDKYATLEWQKTFPAYSFVEGVNAINGKVYGAPFDGEAPWVQLYVNNKVFKDAGLVEADGTVKIPKTWDEVTLFAEQIVRKGNGSVHGIGFGNSAFAMIPWWMELFTAGAGYPGSVPPGFPGGLDPRTGKFTRSTDRVVSDFLTLFLEWKTKGFIVPNALSVDDEISRQHFARGKFGMIVGGVWNQPGWTELGFTDYSVTTLITPEAQQKSFFYHGPGKYSLAISASTKSPDQAWEWFKWYHGLDAGSRWVQELKGGLSSHPEANDPSKIDFAPFAAYVGMAKLILPGPSPALRNPATANVVPKKITPDFDAITTGLYTGQIKDLSGALAKLAEEQERVFTEALDKAKKKGHKVSLDDYVFADWDLTKPYKWDIPEYIGAK</sequence>
<dbReference type="InterPro" id="IPR050490">
    <property type="entry name" value="Bact_solute-bd_prot1"/>
</dbReference>
<dbReference type="InterPro" id="IPR006059">
    <property type="entry name" value="SBP"/>
</dbReference>
<dbReference type="EMBL" id="JACHIN010000001">
    <property type="protein sequence ID" value="MBB5074621.1"/>
    <property type="molecule type" value="Genomic_DNA"/>
</dbReference>
<proteinExistence type="predicted"/>
<dbReference type="AlphaFoldDB" id="A0A7W8ECT9"/>
<name>A0A7W8ECT9_9ACTN</name>
<dbReference type="Gene3D" id="3.40.190.10">
    <property type="entry name" value="Periplasmic binding protein-like II"/>
    <property type="match status" value="1"/>
</dbReference>
<evidence type="ECO:0000313" key="3">
    <source>
        <dbReference type="Proteomes" id="UP000568380"/>
    </source>
</evidence>
<gene>
    <name evidence="2" type="ORF">HNR40_000067</name>
</gene>
<dbReference type="PANTHER" id="PTHR43649:SF12">
    <property type="entry name" value="DIACETYLCHITOBIOSE BINDING PROTEIN DASA"/>
    <property type="match status" value="1"/>
</dbReference>